<gene>
    <name evidence="9" type="ORF">K1X15_05265</name>
</gene>
<dbReference type="Pfam" id="PF22366">
    <property type="entry name" value="NDH2_C"/>
    <property type="match status" value="1"/>
</dbReference>
<dbReference type="InterPro" id="IPR023753">
    <property type="entry name" value="FAD/NAD-binding_dom"/>
</dbReference>
<feature type="compositionally biased region" description="Polar residues" evidence="6">
    <location>
        <begin position="431"/>
        <end position="450"/>
    </location>
</feature>
<keyword evidence="5" id="KW-0560">Oxidoreductase</keyword>
<dbReference type="Proteomes" id="UP000825799">
    <property type="component" value="Chromosome"/>
</dbReference>
<evidence type="ECO:0000256" key="1">
    <source>
        <dbReference type="ARBA" id="ARBA00001974"/>
    </source>
</evidence>
<reference evidence="9 10" key="1">
    <citation type="submission" date="2021-08" db="EMBL/GenBank/DDBJ databases">
        <title>Devosia salina sp. nov., isolated from the South China Sea sediment.</title>
        <authorList>
            <person name="Zhou Z."/>
        </authorList>
    </citation>
    <scope>NUCLEOTIDE SEQUENCE [LARGE SCALE GENOMIC DNA]</scope>
    <source>
        <strain evidence="9 10">SCS-3</strain>
    </source>
</reference>
<evidence type="ECO:0000259" key="7">
    <source>
        <dbReference type="Pfam" id="PF07992"/>
    </source>
</evidence>
<dbReference type="PRINTS" id="PR00411">
    <property type="entry name" value="PNDRDTASEI"/>
</dbReference>
<evidence type="ECO:0000259" key="8">
    <source>
        <dbReference type="Pfam" id="PF22366"/>
    </source>
</evidence>
<name>A0ABX8WJS7_9HYPH</name>
<feature type="domain" description="FAD/NAD(P)-binding" evidence="7">
    <location>
        <begin position="7"/>
        <end position="324"/>
    </location>
</feature>
<keyword evidence="4" id="KW-0274">FAD</keyword>
<dbReference type="Pfam" id="PF07992">
    <property type="entry name" value="Pyr_redox_2"/>
    <property type="match status" value="1"/>
</dbReference>
<comment type="similarity">
    <text evidence="2">Belongs to the NADH dehydrogenase family.</text>
</comment>
<evidence type="ECO:0000256" key="5">
    <source>
        <dbReference type="ARBA" id="ARBA00023002"/>
    </source>
</evidence>
<feature type="region of interest" description="Disordered" evidence="6">
    <location>
        <begin position="414"/>
        <end position="450"/>
    </location>
</feature>
<organism evidence="9 10">
    <name type="scientific">Devosia salina</name>
    <dbReference type="NCBI Taxonomy" id="2860336"/>
    <lineage>
        <taxon>Bacteria</taxon>
        <taxon>Pseudomonadati</taxon>
        <taxon>Pseudomonadota</taxon>
        <taxon>Alphaproteobacteria</taxon>
        <taxon>Hyphomicrobiales</taxon>
        <taxon>Devosiaceae</taxon>
        <taxon>Devosia</taxon>
    </lineage>
</organism>
<dbReference type="InterPro" id="IPR051169">
    <property type="entry name" value="NADH-Q_oxidoreductase"/>
</dbReference>
<keyword evidence="3" id="KW-0285">Flavoprotein</keyword>
<accession>A0ABX8WJS7</accession>
<evidence type="ECO:0000256" key="6">
    <source>
        <dbReference type="SAM" id="MobiDB-lite"/>
    </source>
</evidence>
<dbReference type="Gene3D" id="3.50.50.100">
    <property type="match status" value="1"/>
</dbReference>
<protein>
    <submittedName>
        <fullName evidence="9">NAD(P)/FAD-dependent oxidoreductase</fullName>
    </submittedName>
</protein>
<proteinExistence type="inferred from homology"/>
<evidence type="ECO:0000256" key="2">
    <source>
        <dbReference type="ARBA" id="ARBA00005272"/>
    </source>
</evidence>
<evidence type="ECO:0000313" key="9">
    <source>
        <dbReference type="EMBL" id="QYO77979.1"/>
    </source>
</evidence>
<evidence type="ECO:0000313" key="10">
    <source>
        <dbReference type="Proteomes" id="UP000825799"/>
    </source>
</evidence>
<feature type="compositionally biased region" description="Basic and acidic residues" evidence="6">
    <location>
        <begin position="417"/>
        <end position="430"/>
    </location>
</feature>
<dbReference type="RefSeq" id="WP_220306460.1">
    <property type="nucleotide sequence ID" value="NZ_CP080590.1"/>
</dbReference>
<dbReference type="PRINTS" id="PR00368">
    <property type="entry name" value="FADPNR"/>
</dbReference>
<dbReference type="PANTHER" id="PTHR42913:SF3">
    <property type="entry name" value="64 KDA MITOCHONDRIAL NADH DEHYDROGENASE (EUROFUNG)"/>
    <property type="match status" value="1"/>
</dbReference>
<evidence type="ECO:0000256" key="3">
    <source>
        <dbReference type="ARBA" id="ARBA00022630"/>
    </source>
</evidence>
<keyword evidence="10" id="KW-1185">Reference proteome</keyword>
<dbReference type="PANTHER" id="PTHR42913">
    <property type="entry name" value="APOPTOSIS-INDUCING FACTOR 1"/>
    <property type="match status" value="1"/>
</dbReference>
<dbReference type="SUPFAM" id="SSF51905">
    <property type="entry name" value="FAD/NAD(P)-binding domain"/>
    <property type="match status" value="1"/>
</dbReference>
<sequence>MAQGRHRVVIVGGGFGGLAAAKALKSADVDITLIDRSNHHLFQPLLYQVATAALSPSEIAWPIRHVLRRQDNVRVLMAEVVGVDAEQSAVLLQDGSRQPYDSLVLATGAQHAYFGHDEWEAFAPGLKTVDDATAIRRQLLLALEAAERETEPERRKALLTFAIIGGGPTGVEMAGAIIELGRASTRGQFHTIAPGQLRVVLIEGGDRLLGNFRKELSDYTLKSLRDLGVEVELGQMVSGIDADGVSFGDKRLETHTVIWAAGVAASPVARWLGIEGDKAGRVRVEPDLSVAGHPNIFVIGDVASITQDNGKPVPGVAPAAKQQGRHVAQVIRRRLAGETAPLPFRYHHDGDLATIGKSAAVIDFGWITLKGRLAWWIWGIAHIYFLVETRTRIFITLSWLWIYLTGQRGARLITHGRPPERHMPERKGQDQRSATTTVTGLDSARSRSQI</sequence>
<feature type="domain" description="External alternative NADH-ubiquinone oxidoreductase-like C-terminal" evidence="8">
    <location>
        <begin position="348"/>
        <end position="406"/>
    </location>
</feature>
<dbReference type="EMBL" id="CP080590">
    <property type="protein sequence ID" value="QYO77979.1"/>
    <property type="molecule type" value="Genomic_DNA"/>
</dbReference>
<dbReference type="InterPro" id="IPR054585">
    <property type="entry name" value="NDH2-like_C"/>
</dbReference>
<evidence type="ECO:0000256" key="4">
    <source>
        <dbReference type="ARBA" id="ARBA00022827"/>
    </source>
</evidence>
<comment type="cofactor">
    <cofactor evidence="1">
        <name>FAD</name>
        <dbReference type="ChEBI" id="CHEBI:57692"/>
    </cofactor>
</comment>
<dbReference type="InterPro" id="IPR036188">
    <property type="entry name" value="FAD/NAD-bd_sf"/>
</dbReference>